<keyword evidence="3" id="KW-1185">Reference proteome</keyword>
<evidence type="ECO:0000313" key="3">
    <source>
        <dbReference type="Proteomes" id="UP000015100"/>
    </source>
</evidence>
<dbReference type="AlphaFoldDB" id="S8BUG9"/>
<dbReference type="Pfam" id="PF12937">
    <property type="entry name" value="F-box-like"/>
    <property type="match status" value="1"/>
</dbReference>
<dbReference type="HOGENOM" id="CLU_043545_0_0_1"/>
<gene>
    <name evidence="2" type="ORF">H072_2897</name>
</gene>
<dbReference type="InterPro" id="IPR001810">
    <property type="entry name" value="F-box_dom"/>
</dbReference>
<dbReference type="SUPFAM" id="SSF81383">
    <property type="entry name" value="F-box domain"/>
    <property type="match status" value="1"/>
</dbReference>
<accession>S8BUG9</accession>
<dbReference type="Proteomes" id="UP000015100">
    <property type="component" value="Unassembled WGS sequence"/>
</dbReference>
<sequence>MTGITDLPTEILLQIFGSGLLTLEDSAHLKRVCWRLRNVTQQCKGFTYNFVVDEPKQKSWMLVRYLILNPSLGEQISSIKMTWRRRDGSDRATWTRPWHWTKTEKAAIWELNKIYSFSQGMAYAAAMGVNSEAILPILLCYTPNLISLDLGDTVPDLLLKDYMERPNGKNMNELLVELLHHRTNYHLYDEFIPNENDSDLEEMESDPTEYLSGNATAQRLMFNHIPGSGYIWLHMNINDRIPGLASLKYFENGIRRNEGIPGIGDGLGGPVDFHHVRVSSIWPTFFLPRIESIKVAGLSNIDTQADDWGRFTPLYTYYEKRKSPVKRLYLMEASLWPAPVISLAKLTKNLEYFEWEETTLNGFYTSENPEWEQLREIASILISNNEATLDRNNVRLAGYTIEDLEVSAS</sequence>
<dbReference type="EMBL" id="AQGS01000089">
    <property type="protein sequence ID" value="EPS43133.1"/>
    <property type="molecule type" value="Genomic_DNA"/>
</dbReference>
<dbReference type="CDD" id="cd09917">
    <property type="entry name" value="F-box_SF"/>
    <property type="match status" value="1"/>
</dbReference>
<reference evidence="2 3" key="1">
    <citation type="journal article" date="2013" name="PLoS Genet.">
        <title>Genomic mechanisms accounting for the adaptation to parasitism in nematode-trapping fungi.</title>
        <authorList>
            <person name="Meerupati T."/>
            <person name="Andersson K.M."/>
            <person name="Friman E."/>
            <person name="Kumar D."/>
            <person name="Tunlid A."/>
            <person name="Ahren D."/>
        </authorList>
    </citation>
    <scope>NUCLEOTIDE SEQUENCE [LARGE SCALE GENOMIC DNA]</scope>
    <source>
        <strain evidence="2 3">CBS 200.50</strain>
    </source>
</reference>
<reference evidence="3" key="2">
    <citation type="submission" date="2013-04" db="EMBL/GenBank/DDBJ databases">
        <title>Genomic mechanisms accounting for the adaptation to parasitism in nematode-trapping fungi.</title>
        <authorList>
            <person name="Ahren D.G."/>
        </authorList>
    </citation>
    <scope>NUCLEOTIDE SEQUENCE [LARGE SCALE GENOMIC DNA]</scope>
    <source>
        <strain evidence="3">CBS 200.50</strain>
    </source>
</reference>
<dbReference type="OrthoDB" id="5374795at2759"/>
<comment type="caution">
    <text evidence="2">The sequence shown here is derived from an EMBL/GenBank/DDBJ whole genome shotgun (WGS) entry which is preliminary data.</text>
</comment>
<evidence type="ECO:0000313" key="2">
    <source>
        <dbReference type="EMBL" id="EPS43133.1"/>
    </source>
</evidence>
<evidence type="ECO:0000259" key="1">
    <source>
        <dbReference type="Pfam" id="PF12937"/>
    </source>
</evidence>
<proteinExistence type="predicted"/>
<protein>
    <recommendedName>
        <fullName evidence="1">F-box domain-containing protein</fullName>
    </recommendedName>
</protein>
<dbReference type="InterPro" id="IPR036047">
    <property type="entry name" value="F-box-like_dom_sf"/>
</dbReference>
<name>S8BUG9_DACHA</name>
<organism evidence="2 3">
    <name type="scientific">Dactylellina haptotyla (strain CBS 200.50)</name>
    <name type="common">Nematode-trapping fungus</name>
    <name type="synonym">Monacrosporium haptotylum</name>
    <dbReference type="NCBI Taxonomy" id="1284197"/>
    <lineage>
        <taxon>Eukaryota</taxon>
        <taxon>Fungi</taxon>
        <taxon>Dikarya</taxon>
        <taxon>Ascomycota</taxon>
        <taxon>Pezizomycotina</taxon>
        <taxon>Orbiliomycetes</taxon>
        <taxon>Orbiliales</taxon>
        <taxon>Orbiliaceae</taxon>
        <taxon>Dactylellina</taxon>
    </lineage>
</organism>
<feature type="domain" description="F-box" evidence="1">
    <location>
        <begin position="4"/>
        <end position="40"/>
    </location>
</feature>